<dbReference type="Proteomes" id="UP000825729">
    <property type="component" value="Unassembled WGS sequence"/>
</dbReference>
<accession>A0AAV7F4D7</accession>
<keyword evidence="1" id="KW-0732">Signal</keyword>
<protein>
    <submittedName>
        <fullName evidence="2">Uncharacterized protein</fullName>
    </submittedName>
</protein>
<comment type="caution">
    <text evidence="2">The sequence shown here is derived from an EMBL/GenBank/DDBJ whole genome shotgun (WGS) entry which is preliminary data.</text>
</comment>
<dbReference type="EMBL" id="JAINDJ010000003">
    <property type="protein sequence ID" value="KAG9455185.1"/>
    <property type="molecule type" value="Genomic_DNA"/>
</dbReference>
<keyword evidence="3" id="KW-1185">Reference proteome</keyword>
<proteinExistence type="predicted"/>
<organism evidence="2 3">
    <name type="scientific">Aristolochia fimbriata</name>
    <name type="common">White veined hardy Dutchman's pipe vine</name>
    <dbReference type="NCBI Taxonomy" id="158543"/>
    <lineage>
        <taxon>Eukaryota</taxon>
        <taxon>Viridiplantae</taxon>
        <taxon>Streptophyta</taxon>
        <taxon>Embryophyta</taxon>
        <taxon>Tracheophyta</taxon>
        <taxon>Spermatophyta</taxon>
        <taxon>Magnoliopsida</taxon>
        <taxon>Magnoliidae</taxon>
        <taxon>Piperales</taxon>
        <taxon>Aristolochiaceae</taxon>
        <taxon>Aristolochia</taxon>
    </lineage>
</organism>
<evidence type="ECO:0000313" key="2">
    <source>
        <dbReference type="EMBL" id="KAG9455185.1"/>
    </source>
</evidence>
<gene>
    <name evidence="2" type="ORF">H6P81_008089</name>
</gene>
<name>A0AAV7F4D7_ARIFI</name>
<evidence type="ECO:0000313" key="3">
    <source>
        <dbReference type="Proteomes" id="UP000825729"/>
    </source>
</evidence>
<reference evidence="2 3" key="1">
    <citation type="submission" date="2021-07" db="EMBL/GenBank/DDBJ databases">
        <title>The Aristolochia fimbriata genome: insights into angiosperm evolution, floral development and chemical biosynthesis.</title>
        <authorList>
            <person name="Jiao Y."/>
        </authorList>
    </citation>
    <scope>NUCLEOTIDE SEQUENCE [LARGE SCALE GENOMIC DNA]</scope>
    <source>
        <strain evidence="2">IBCAS-2021</strain>
        <tissue evidence="2">Leaf</tissue>
    </source>
</reference>
<sequence>MATSTRFQCYSLSLPLFFFLLIITTSPPSMARLLTSTGSDEVLQSFPSTVDSRSVDVLPCKDDHELLFDLAVTHSADKSHSEELLEMRYGSTLFNVLPKGYVPPSGPSHDTNIHYH</sequence>
<feature type="chain" id="PRO_5043787254" evidence="1">
    <location>
        <begin position="32"/>
        <end position="116"/>
    </location>
</feature>
<evidence type="ECO:0000256" key="1">
    <source>
        <dbReference type="SAM" id="SignalP"/>
    </source>
</evidence>
<feature type="signal peptide" evidence="1">
    <location>
        <begin position="1"/>
        <end position="31"/>
    </location>
</feature>
<dbReference type="AlphaFoldDB" id="A0AAV7F4D7"/>